<evidence type="ECO:0000313" key="2">
    <source>
        <dbReference type="Proteomes" id="UP001604335"/>
    </source>
</evidence>
<accession>A0ABW7C848</accession>
<organism evidence="1 2">
    <name type="scientific">Limnothrix redekei LRLZ20PSL1</name>
    <dbReference type="NCBI Taxonomy" id="3112953"/>
    <lineage>
        <taxon>Bacteria</taxon>
        <taxon>Bacillati</taxon>
        <taxon>Cyanobacteriota</taxon>
        <taxon>Cyanophyceae</taxon>
        <taxon>Pseudanabaenales</taxon>
        <taxon>Pseudanabaenaceae</taxon>
        <taxon>Limnothrix</taxon>
    </lineage>
</organism>
<protein>
    <submittedName>
        <fullName evidence="1">Uncharacterized protein</fullName>
    </submittedName>
</protein>
<proteinExistence type="predicted"/>
<name>A0ABW7C848_9CYAN</name>
<keyword evidence="2" id="KW-1185">Reference proteome</keyword>
<dbReference type="Proteomes" id="UP001604335">
    <property type="component" value="Unassembled WGS sequence"/>
</dbReference>
<sequence>MGLMCGGWLDRAPIAPQLRHPIAIVLSARAAKSRSIEPNRSLILSTASS</sequence>
<dbReference type="RefSeq" id="WP_393011582.1">
    <property type="nucleotide sequence ID" value="NZ_JAZAQF010000034.1"/>
</dbReference>
<dbReference type="EMBL" id="JAZAQF010000034">
    <property type="protein sequence ID" value="MFG3817330.1"/>
    <property type="molecule type" value="Genomic_DNA"/>
</dbReference>
<gene>
    <name evidence="1" type="ORF">VPK24_06740</name>
</gene>
<comment type="caution">
    <text evidence="1">The sequence shown here is derived from an EMBL/GenBank/DDBJ whole genome shotgun (WGS) entry which is preliminary data.</text>
</comment>
<reference evidence="2" key="1">
    <citation type="journal article" date="2024" name="Algal Res.">
        <title>Biochemical, toxicological and genomic investigation of a high-biomass producing Limnothrix strain isolated from Italian shallow drinking water reservoir.</title>
        <authorList>
            <person name="Simonazzi M."/>
            <person name="Shishido T.K."/>
            <person name="Delbaje E."/>
            <person name="Wahlsten M."/>
            <person name="Fewer D.P."/>
            <person name="Sivonen K."/>
            <person name="Pezzolesi L."/>
            <person name="Pistocchi R."/>
        </authorList>
    </citation>
    <scope>NUCLEOTIDE SEQUENCE [LARGE SCALE GENOMIC DNA]</scope>
    <source>
        <strain evidence="2">LRLZ20PSL1</strain>
    </source>
</reference>
<evidence type="ECO:0000313" key="1">
    <source>
        <dbReference type="EMBL" id="MFG3817330.1"/>
    </source>
</evidence>